<dbReference type="Pfam" id="PF04203">
    <property type="entry name" value="Sortase"/>
    <property type="match status" value="1"/>
</dbReference>
<organism evidence="3 4">
    <name type="scientific">Nocardioides kribbensis</name>
    <dbReference type="NCBI Taxonomy" id="305517"/>
    <lineage>
        <taxon>Bacteria</taxon>
        <taxon>Bacillati</taxon>
        <taxon>Actinomycetota</taxon>
        <taxon>Actinomycetes</taxon>
        <taxon>Propionibacteriales</taxon>
        <taxon>Nocardioidaceae</taxon>
        <taxon>Nocardioides</taxon>
    </lineage>
</organism>
<dbReference type="InterPro" id="IPR042001">
    <property type="entry name" value="Sortase_F"/>
</dbReference>
<dbReference type="RefSeq" id="WP_349804498.1">
    <property type="nucleotide sequence ID" value="NZ_JBEGDP010000008.1"/>
</dbReference>
<accession>A0ABV1NYE2</accession>
<dbReference type="EMBL" id="JBEGDP010000008">
    <property type="protein sequence ID" value="MEQ7847498.1"/>
    <property type="molecule type" value="Genomic_DNA"/>
</dbReference>
<sequence length="201" mass="20885">MSTADGGARAGVTARLGALTTALLVLGVGLVLGGLVLPSGTDDSGPSYADLGPADPVRLQVRSLRIDAPVVPIAVTTDRVLDPPTDVLDVGWWDASAQPGAESGQTVIAGHTVHTGGGSLDRLGDVRRGAAVDVTTPRGRMRYEVTRVVVYDKDQLAANAQQVFGQDRRDGRLVLISCTDWDGAAYESNVVVFGRALGEPV</sequence>
<dbReference type="InterPro" id="IPR023365">
    <property type="entry name" value="Sortase_dom-sf"/>
</dbReference>
<keyword evidence="4" id="KW-1185">Reference proteome</keyword>
<name>A0ABV1NYE2_9ACTN</name>
<dbReference type="SUPFAM" id="SSF63817">
    <property type="entry name" value="Sortase"/>
    <property type="match status" value="1"/>
</dbReference>
<feature type="transmembrane region" description="Helical" evidence="2">
    <location>
        <begin position="12"/>
        <end position="37"/>
    </location>
</feature>
<dbReference type="CDD" id="cd05829">
    <property type="entry name" value="Sortase_F"/>
    <property type="match status" value="1"/>
</dbReference>
<keyword evidence="2" id="KW-0472">Membrane</keyword>
<keyword evidence="1" id="KW-0378">Hydrolase</keyword>
<dbReference type="InterPro" id="IPR005754">
    <property type="entry name" value="Sortase"/>
</dbReference>
<evidence type="ECO:0000256" key="1">
    <source>
        <dbReference type="ARBA" id="ARBA00022801"/>
    </source>
</evidence>
<keyword evidence="2" id="KW-1133">Transmembrane helix</keyword>
<proteinExistence type="predicted"/>
<comment type="caution">
    <text evidence="3">The sequence shown here is derived from an EMBL/GenBank/DDBJ whole genome shotgun (WGS) entry which is preliminary data.</text>
</comment>
<evidence type="ECO:0000313" key="4">
    <source>
        <dbReference type="Proteomes" id="UP001482520"/>
    </source>
</evidence>
<protein>
    <submittedName>
        <fullName evidence="3">Class F sortase</fullName>
    </submittedName>
</protein>
<dbReference type="Proteomes" id="UP001482520">
    <property type="component" value="Unassembled WGS sequence"/>
</dbReference>
<dbReference type="Gene3D" id="2.40.260.10">
    <property type="entry name" value="Sortase"/>
    <property type="match status" value="1"/>
</dbReference>
<gene>
    <name evidence="3" type="ORF">V6R90_09435</name>
</gene>
<reference evidence="3 4" key="1">
    <citation type="submission" date="2024-02" db="EMBL/GenBank/DDBJ databases">
        <title>Full genome sequence of Nocardioides kribbensis.</title>
        <authorList>
            <person name="Poletto B.L."/>
            <person name="Silva G."/>
            <person name="Galante D."/>
            <person name="Campos K.R."/>
            <person name="Santos M.B.N."/>
            <person name="Sacchi C.T."/>
        </authorList>
    </citation>
    <scope>NUCLEOTIDE SEQUENCE [LARGE SCALE GENOMIC DNA]</scope>
    <source>
        <strain evidence="3 4">O4R</strain>
    </source>
</reference>
<evidence type="ECO:0000313" key="3">
    <source>
        <dbReference type="EMBL" id="MEQ7847498.1"/>
    </source>
</evidence>
<keyword evidence="2" id="KW-0812">Transmembrane</keyword>
<evidence type="ECO:0000256" key="2">
    <source>
        <dbReference type="SAM" id="Phobius"/>
    </source>
</evidence>